<sequence>MNFGLQNVRELRDGDLELHVGNVNRVAVKAIGQYYLPLPNGLNLILNNCCYVPNITRNNISTSHLYEKGFRYNFDFDSENIYMFKDNVFYFETSPKNAIYEININGSYEKHNSMFKLNKKTKLDSNKTYLWHCRLRNISKNHIANLQKDGILESTGSESFDVSESCLCGKMTKATFTELRIY</sequence>
<dbReference type="Pfam" id="PF13976">
    <property type="entry name" value="gag_pre-integrs"/>
    <property type="match status" value="1"/>
</dbReference>
<dbReference type="AlphaFoldDB" id="A0A9R1VLM9"/>
<organism evidence="3 4">
    <name type="scientific">Lactuca sativa</name>
    <name type="common">Garden lettuce</name>
    <dbReference type="NCBI Taxonomy" id="4236"/>
    <lineage>
        <taxon>Eukaryota</taxon>
        <taxon>Viridiplantae</taxon>
        <taxon>Streptophyta</taxon>
        <taxon>Embryophyta</taxon>
        <taxon>Tracheophyta</taxon>
        <taxon>Spermatophyta</taxon>
        <taxon>Magnoliopsida</taxon>
        <taxon>eudicotyledons</taxon>
        <taxon>Gunneridae</taxon>
        <taxon>Pentapetalae</taxon>
        <taxon>asterids</taxon>
        <taxon>campanulids</taxon>
        <taxon>Asterales</taxon>
        <taxon>Asteraceae</taxon>
        <taxon>Cichorioideae</taxon>
        <taxon>Cichorieae</taxon>
        <taxon>Lactucinae</taxon>
        <taxon>Lactuca</taxon>
    </lineage>
</organism>
<comment type="caution">
    <text evidence="3">The sequence shown here is derived from an EMBL/GenBank/DDBJ whole genome shotgun (WGS) entry which is preliminary data.</text>
</comment>
<evidence type="ECO:0008006" key="5">
    <source>
        <dbReference type="Google" id="ProtNLM"/>
    </source>
</evidence>
<feature type="domain" description="Retrovirus-related Pol polyprotein from transposon TNT 1-94-like beta-barrel" evidence="2">
    <location>
        <begin position="17"/>
        <end position="70"/>
    </location>
</feature>
<accession>A0A9R1VLM9</accession>
<dbReference type="Proteomes" id="UP000235145">
    <property type="component" value="Unassembled WGS sequence"/>
</dbReference>
<dbReference type="InterPro" id="IPR025724">
    <property type="entry name" value="GAG-pre-integrase_dom"/>
</dbReference>
<keyword evidence="4" id="KW-1185">Reference proteome</keyword>
<dbReference type="EMBL" id="NBSK02000005">
    <property type="protein sequence ID" value="KAJ0207057.1"/>
    <property type="molecule type" value="Genomic_DNA"/>
</dbReference>
<proteinExistence type="predicted"/>
<evidence type="ECO:0000259" key="2">
    <source>
        <dbReference type="Pfam" id="PF22936"/>
    </source>
</evidence>
<dbReference type="Pfam" id="PF22936">
    <property type="entry name" value="Pol_BBD"/>
    <property type="match status" value="1"/>
</dbReference>
<dbReference type="InterPro" id="IPR054722">
    <property type="entry name" value="PolX-like_BBD"/>
</dbReference>
<gene>
    <name evidence="3" type="ORF">LSAT_V11C500231740</name>
</gene>
<evidence type="ECO:0000313" key="4">
    <source>
        <dbReference type="Proteomes" id="UP000235145"/>
    </source>
</evidence>
<feature type="domain" description="GAG-pre-integrase" evidence="1">
    <location>
        <begin position="116"/>
        <end position="171"/>
    </location>
</feature>
<protein>
    <recommendedName>
        <fullName evidence="5">GAG-pre-integrase domain-containing protein</fullName>
    </recommendedName>
</protein>
<name>A0A9R1VLM9_LACSA</name>
<evidence type="ECO:0000259" key="1">
    <source>
        <dbReference type="Pfam" id="PF13976"/>
    </source>
</evidence>
<evidence type="ECO:0000313" key="3">
    <source>
        <dbReference type="EMBL" id="KAJ0207057.1"/>
    </source>
</evidence>
<reference evidence="3 4" key="1">
    <citation type="journal article" date="2017" name="Nat. Commun.">
        <title>Genome assembly with in vitro proximity ligation data and whole-genome triplication in lettuce.</title>
        <authorList>
            <person name="Reyes-Chin-Wo S."/>
            <person name="Wang Z."/>
            <person name="Yang X."/>
            <person name="Kozik A."/>
            <person name="Arikit S."/>
            <person name="Song C."/>
            <person name="Xia L."/>
            <person name="Froenicke L."/>
            <person name="Lavelle D.O."/>
            <person name="Truco M.J."/>
            <person name="Xia R."/>
            <person name="Zhu S."/>
            <person name="Xu C."/>
            <person name="Xu H."/>
            <person name="Xu X."/>
            <person name="Cox K."/>
            <person name="Korf I."/>
            <person name="Meyers B.C."/>
            <person name="Michelmore R.W."/>
        </authorList>
    </citation>
    <scope>NUCLEOTIDE SEQUENCE [LARGE SCALE GENOMIC DNA]</scope>
    <source>
        <strain evidence="4">cv. Salinas</strain>
        <tissue evidence="3">Seedlings</tissue>
    </source>
</reference>